<dbReference type="Proteomes" id="UP000013261">
    <property type="component" value="Unassembled WGS sequence"/>
</dbReference>
<evidence type="ECO:0000313" key="2">
    <source>
        <dbReference type="Proteomes" id="UP000013261"/>
    </source>
</evidence>
<dbReference type="AlphaFoldDB" id="N9MTM3"/>
<reference evidence="1 2" key="1">
    <citation type="submission" date="2013-02" db="EMBL/GenBank/DDBJ databases">
        <title>The Genome Sequence of Acinetobacter sp. ANC 4105.</title>
        <authorList>
            <consortium name="The Broad Institute Genome Sequencing Platform"/>
            <consortium name="The Broad Institute Genome Sequencing Center for Infectious Disease"/>
            <person name="Cerqueira G."/>
            <person name="Feldgarden M."/>
            <person name="Courvalin P."/>
            <person name="Perichon B."/>
            <person name="Grillot-Courvalin C."/>
            <person name="Clermont D."/>
            <person name="Rocha E."/>
            <person name="Yoon E.-J."/>
            <person name="Nemec A."/>
            <person name="Walker B."/>
            <person name="Young S.K."/>
            <person name="Zeng Q."/>
            <person name="Gargeya S."/>
            <person name="Fitzgerald M."/>
            <person name="Haas B."/>
            <person name="Abouelleil A."/>
            <person name="Alvarado L."/>
            <person name="Arachchi H.M."/>
            <person name="Berlin A.M."/>
            <person name="Chapman S.B."/>
            <person name="Dewar J."/>
            <person name="Goldberg J."/>
            <person name="Griggs A."/>
            <person name="Gujja S."/>
            <person name="Hansen M."/>
            <person name="Howarth C."/>
            <person name="Imamovic A."/>
            <person name="Larimer J."/>
            <person name="McCowan C."/>
            <person name="Murphy C."/>
            <person name="Neiman D."/>
            <person name="Pearson M."/>
            <person name="Priest M."/>
            <person name="Roberts A."/>
            <person name="Saif S."/>
            <person name="Shea T."/>
            <person name="Sisk P."/>
            <person name="Sykes S."/>
            <person name="Wortman J."/>
            <person name="Nusbaum C."/>
            <person name="Birren B."/>
        </authorList>
    </citation>
    <scope>NUCLEOTIDE SEQUENCE [LARGE SCALE GENOMIC DNA]</scope>
    <source>
        <strain evidence="1 2">ANC 4105</strain>
    </source>
</reference>
<keyword evidence="2" id="KW-1185">Reference proteome</keyword>
<dbReference type="eggNOG" id="ENOG502ZSXA">
    <property type="taxonomic scope" value="Bacteria"/>
</dbReference>
<evidence type="ECO:0008006" key="3">
    <source>
        <dbReference type="Google" id="ProtNLM"/>
    </source>
</evidence>
<dbReference type="OrthoDB" id="8961383at2"/>
<dbReference type="PATRIC" id="fig|1217703.3.peg.3145"/>
<dbReference type="Gene3D" id="1.25.10.10">
    <property type="entry name" value="Leucine-rich Repeat Variant"/>
    <property type="match status" value="1"/>
</dbReference>
<dbReference type="SUPFAM" id="SSF48371">
    <property type="entry name" value="ARM repeat"/>
    <property type="match status" value="1"/>
</dbReference>
<proteinExistence type="predicted"/>
<protein>
    <recommendedName>
        <fullName evidence="3">HEAT repeat domain-containing protein</fullName>
    </recommendedName>
</protein>
<dbReference type="InterPro" id="IPR016024">
    <property type="entry name" value="ARM-type_fold"/>
</dbReference>
<dbReference type="RefSeq" id="WP_005191362.1">
    <property type="nucleotide sequence ID" value="NZ_KB850050.1"/>
</dbReference>
<dbReference type="EMBL" id="APRL01000013">
    <property type="protein sequence ID" value="ENW93284.1"/>
    <property type="molecule type" value="Genomic_DNA"/>
</dbReference>
<dbReference type="InterPro" id="IPR011989">
    <property type="entry name" value="ARM-like"/>
</dbReference>
<evidence type="ECO:0000313" key="1">
    <source>
        <dbReference type="EMBL" id="ENW93284.1"/>
    </source>
</evidence>
<gene>
    <name evidence="1" type="ORF">F904_03235</name>
</gene>
<comment type="caution">
    <text evidence="1">The sequence shown here is derived from an EMBL/GenBank/DDBJ whole genome shotgun (WGS) entry which is preliminary data.</text>
</comment>
<name>N9MTM3_9GAMM</name>
<accession>N9MTM3</accession>
<organism evidence="1 2">
    <name type="scientific">Acinetobacter dispersus</name>
    <dbReference type="NCBI Taxonomy" id="70348"/>
    <lineage>
        <taxon>Bacteria</taxon>
        <taxon>Pseudomonadati</taxon>
        <taxon>Pseudomonadota</taxon>
        <taxon>Gammaproteobacteria</taxon>
        <taxon>Moraxellales</taxon>
        <taxon>Moraxellaceae</taxon>
        <taxon>Acinetobacter</taxon>
    </lineage>
</organism>
<sequence>MAELIKRIRITYKIKILGMSETAFPIEIISLSREIADLKSTEDSHKIIEAFKAHKNAFVRRVIVTAIRFMGQNSSLKYIGYLLEKMEDEDDWVKYDVAWTLGELDCNDKRVINSLTHLAEEYFHLSKEELEKIEPNDASIYAKKRAAESLHELSMRF</sequence>
<dbReference type="HOGENOM" id="CLU_1674147_0_0_6"/>